<comment type="caution">
    <text evidence="1">The sequence shown here is derived from an EMBL/GenBank/DDBJ whole genome shotgun (WGS) entry which is preliminary data.</text>
</comment>
<proteinExistence type="predicted"/>
<accession>A0AAU9JHW1</accession>
<organism evidence="1 2">
    <name type="scientific">Blepharisma stoltei</name>
    <dbReference type="NCBI Taxonomy" id="1481888"/>
    <lineage>
        <taxon>Eukaryota</taxon>
        <taxon>Sar</taxon>
        <taxon>Alveolata</taxon>
        <taxon>Ciliophora</taxon>
        <taxon>Postciliodesmatophora</taxon>
        <taxon>Heterotrichea</taxon>
        <taxon>Heterotrichida</taxon>
        <taxon>Blepharismidae</taxon>
        <taxon>Blepharisma</taxon>
    </lineage>
</organism>
<dbReference type="EMBL" id="CAJZBQ010000038">
    <property type="protein sequence ID" value="CAG9325263.1"/>
    <property type="molecule type" value="Genomic_DNA"/>
</dbReference>
<evidence type="ECO:0000313" key="1">
    <source>
        <dbReference type="EMBL" id="CAG9325263.1"/>
    </source>
</evidence>
<dbReference type="AlphaFoldDB" id="A0AAU9JHW1"/>
<name>A0AAU9JHW1_9CILI</name>
<protein>
    <submittedName>
        <fullName evidence="1">Uncharacterized protein</fullName>
    </submittedName>
</protein>
<gene>
    <name evidence="1" type="ORF">BSTOLATCC_MIC38527</name>
</gene>
<evidence type="ECO:0000313" key="2">
    <source>
        <dbReference type="Proteomes" id="UP001162131"/>
    </source>
</evidence>
<sequence>MRQPIARLRLWLHVSAPWLKNWLCGTSKNYLWTKIRGFFKNQAASPNREKTASIEKWGKWNTWYNKVPKRRVFKADSKNSFETGKRRFYSWAQEKSSFGWSFWVWWK</sequence>
<reference evidence="1" key="1">
    <citation type="submission" date="2021-09" db="EMBL/GenBank/DDBJ databases">
        <authorList>
            <consortium name="AG Swart"/>
            <person name="Singh M."/>
            <person name="Singh A."/>
            <person name="Seah K."/>
            <person name="Emmerich C."/>
        </authorList>
    </citation>
    <scope>NUCLEOTIDE SEQUENCE</scope>
    <source>
        <strain evidence="1">ATCC30299</strain>
    </source>
</reference>
<dbReference type="Proteomes" id="UP001162131">
    <property type="component" value="Unassembled WGS sequence"/>
</dbReference>
<keyword evidence="2" id="KW-1185">Reference proteome</keyword>